<sequence length="617" mass="71779">GNKSKLFKQVKMLKTNILSIPITILVKRQLNPVQLVADNLDCCNHRSCTVFKRNESRTPKVDSVRNKNVTFETIQRIICEFESKIPTSEGIQSLKRLLTEVSRNKDETTFLMLVNSRIKIEWRMNNFEEAVKSLKKYYKPIRPEPSDAKRKNIEKSACRSLLKDLMQINLSSATIDYLYNFTEWCGSTRYDWKPMAFLWMNLIKSKDVNLQEQGICIFKKHGPVMNRYVPRRIVFILSSIETDLKALNHLLEISKELNLIDIRTILYEKLLHLMYNEKNVGEMDKLLKEAASASIRVSPSIIDKYAQLRTKSDSSSPLDTILLKHGLHSSEETNTVPVAETKKIDLRFAKDFAASVTANVSPSFEMCLKFLRILAENGAFREVENLIDAVKKYHRSRYFKEGELKRFLAEALWKQGDRHQALQCIKDTCEKYKEKRQITRRLRNVFCVCVGKTSDFYHTDVIETAEWFGKNFNDFKPLAVLWRYLITSEIYEHIQISERIFESYGDDMASEIPLVLGDISKLQLNEDELRRLIESSLTLNLRPLISILYSLLLDKYCDSNNIILADEVFNSAMGLKIQLCEESLRRYLSFRKSSLDVVAPYLQKKKTIKSPIFELKF</sequence>
<dbReference type="EMBL" id="JAVRJZ010000003">
    <property type="protein sequence ID" value="KAK2725345.1"/>
    <property type="molecule type" value="Genomic_DNA"/>
</dbReference>
<name>A0AA88IBC0_ARTSF</name>
<dbReference type="Proteomes" id="UP001187531">
    <property type="component" value="Unassembled WGS sequence"/>
</dbReference>
<reference evidence="1" key="1">
    <citation type="submission" date="2023-07" db="EMBL/GenBank/DDBJ databases">
        <title>Chromosome-level genome assembly of Artemia franciscana.</title>
        <authorList>
            <person name="Jo E."/>
        </authorList>
    </citation>
    <scope>NUCLEOTIDE SEQUENCE</scope>
    <source>
        <tissue evidence="1">Whole body</tissue>
    </source>
</reference>
<organism evidence="1 2">
    <name type="scientific">Artemia franciscana</name>
    <name type="common">Brine shrimp</name>
    <name type="synonym">Artemia sanfranciscana</name>
    <dbReference type="NCBI Taxonomy" id="6661"/>
    <lineage>
        <taxon>Eukaryota</taxon>
        <taxon>Metazoa</taxon>
        <taxon>Ecdysozoa</taxon>
        <taxon>Arthropoda</taxon>
        <taxon>Crustacea</taxon>
        <taxon>Branchiopoda</taxon>
        <taxon>Anostraca</taxon>
        <taxon>Artemiidae</taxon>
        <taxon>Artemia</taxon>
    </lineage>
</organism>
<comment type="caution">
    <text evidence="1">The sequence shown here is derived from an EMBL/GenBank/DDBJ whole genome shotgun (WGS) entry which is preliminary data.</text>
</comment>
<proteinExistence type="predicted"/>
<evidence type="ECO:0000313" key="2">
    <source>
        <dbReference type="Proteomes" id="UP001187531"/>
    </source>
</evidence>
<gene>
    <name evidence="1" type="ORF">QYM36_001705</name>
</gene>
<dbReference type="AlphaFoldDB" id="A0AA88IBC0"/>
<feature type="non-terminal residue" evidence="1">
    <location>
        <position position="1"/>
    </location>
</feature>
<protein>
    <submittedName>
        <fullName evidence="1">Uncharacterized protein</fullName>
    </submittedName>
</protein>
<keyword evidence="2" id="KW-1185">Reference proteome</keyword>
<accession>A0AA88IBC0</accession>
<evidence type="ECO:0000313" key="1">
    <source>
        <dbReference type="EMBL" id="KAK2725345.1"/>
    </source>
</evidence>